<name>A0AAP0IWN0_9MAGN</name>
<organism evidence="1 2">
    <name type="scientific">Stephania japonica</name>
    <dbReference type="NCBI Taxonomy" id="461633"/>
    <lineage>
        <taxon>Eukaryota</taxon>
        <taxon>Viridiplantae</taxon>
        <taxon>Streptophyta</taxon>
        <taxon>Embryophyta</taxon>
        <taxon>Tracheophyta</taxon>
        <taxon>Spermatophyta</taxon>
        <taxon>Magnoliopsida</taxon>
        <taxon>Ranunculales</taxon>
        <taxon>Menispermaceae</taxon>
        <taxon>Menispermoideae</taxon>
        <taxon>Cissampelideae</taxon>
        <taxon>Stephania</taxon>
    </lineage>
</organism>
<protein>
    <submittedName>
        <fullName evidence="1">Uncharacterized protein</fullName>
    </submittedName>
</protein>
<proteinExistence type="predicted"/>
<gene>
    <name evidence="1" type="ORF">Sjap_012721</name>
</gene>
<sequence>MWERVRSVRIYVGTGWRKLWCTSGMGMPEKSIFVLKQRIRSKDQVNKSHLFESPCWLYGVIMGPKISLEISDLAVMEINIRIEGEEEIEGREGGFNDDEDV</sequence>
<keyword evidence="2" id="KW-1185">Reference proteome</keyword>
<comment type="caution">
    <text evidence="1">The sequence shown here is derived from an EMBL/GenBank/DDBJ whole genome shotgun (WGS) entry which is preliminary data.</text>
</comment>
<dbReference type="AlphaFoldDB" id="A0AAP0IWN0"/>
<dbReference type="Proteomes" id="UP001417504">
    <property type="component" value="Unassembled WGS sequence"/>
</dbReference>
<reference evidence="1 2" key="1">
    <citation type="submission" date="2024-01" db="EMBL/GenBank/DDBJ databases">
        <title>Genome assemblies of Stephania.</title>
        <authorList>
            <person name="Yang L."/>
        </authorList>
    </citation>
    <scope>NUCLEOTIDE SEQUENCE [LARGE SCALE GENOMIC DNA]</scope>
    <source>
        <strain evidence="1">QJT</strain>
        <tissue evidence="1">Leaf</tissue>
    </source>
</reference>
<evidence type="ECO:0000313" key="2">
    <source>
        <dbReference type="Proteomes" id="UP001417504"/>
    </source>
</evidence>
<evidence type="ECO:0000313" key="1">
    <source>
        <dbReference type="EMBL" id="KAK9123119.1"/>
    </source>
</evidence>
<dbReference type="EMBL" id="JBBNAE010000005">
    <property type="protein sequence ID" value="KAK9123119.1"/>
    <property type="molecule type" value="Genomic_DNA"/>
</dbReference>
<accession>A0AAP0IWN0</accession>